<dbReference type="SMART" id="SM00225">
    <property type="entry name" value="BTB"/>
    <property type="match status" value="1"/>
</dbReference>
<dbReference type="SUPFAM" id="SSF54695">
    <property type="entry name" value="POZ domain"/>
    <property type="match status" value="1"/>
</dbReference>
<dbReference type="InterPro" id="IPR011333">
    <property type="entry name" value="SKP1/BTB/POZ_sf"/>
</dbReference>
<comment type="caution">
    <text evidence="2">The sequence shown here is derived from an EMBL/GenBank/DDBJ whole genome shotgun (WGS) entry which is preliminary data.</text>
</comment>
<evidence type="ECO:0000259" key="1">
    <source>
        <dbReference type="PROSITE" id="PS50097"/>
    </source>
</evidence>
<feature type="non-terminal residue" evidence="2">
    <location>
        <position position="145"/>
    </location>
</feature>
<dbReference type="InterPro" id="IPR051481">
    <property type="entry name" value="BTB-POZ/Galectin-3-binding"/>
</dbReference>
<dbReference type="Pfam" id="PF00651">
    <property type="entry name" value="BTB"/>
    <property type="match status" value="1"/>
</dbReference>
<dbReference type="Gene3D" id="3.30.710.10">
    <property type="entry name" value="Potassium Channel Kv1.1, Chain A"/>
    <property type="match status" value="1"/>
</dbReference>
<feature type="domain" description="BTB" evidence="1">
    <location>
        <begin position="22"/>
        <end position="95"/>
    </location>
</feature>
<dbReference type="PANTHER" id="PTHR24410">
    <property type="entry name" value="HL07962P-RELATED"/>
    <property type="match status" value="1"/>
</dbReference>
<dbReference type="InterPro" id="IPR000210">
    <property type="entry name" value="BTB/POZ_dom"/>
</dbReference>
<dbReference type="EMBL" id="CAJVPV010061120">
    <property type="protein sequence ID" value="CAG8790652.1"/>
    <property type="molecule type" value="Genomic_DNA"/>
</dbReference>
<accession>A0A9N9JT16</accession>
<dbReference type="OrthoDB" id="298084at2759"/>
<organism evidence="2 3">
    <name type="scientific">Acaulospora morrowiae</name>
    <dbReference type="NCBI Taxonomy" id="94023"/>
    <lineage>
        <taxon>Eukaryota</taxon>
        <taxon>Fungi</taxon>
        <taxon>Fungi incertae sedis</taxon>
        <taxon>Mucoromycota</taxon>
        <taxon>Glomeromycotina</taxon>
        <taxon>Glomeromycetes</taxon>
        <taxon>Diversisporales</taxon>
        <taxon>Acaulosporaceae</taxon>
        <taxon>Acaulospora</taxon>
    </lineage>
</organism>
<name>A0A9N9JT16_9GLOM</name>
<sequence length="145" mass="17150">MTKSWLTFSKNYEKLLESGEGYDLSIKAGQEPDVKAFKAHSVILRTHSPYFYRALSSEWAKKEEDKMVFYKPNVTPTIFEIILKYIYTGNTEIKKEQNGEFILSLLTAADELILPEFMDEVQEYFIKHYASWIQENFYRILDFAF</sequence>
<gene>
    <name evidence="2" type="ORF">AMORRO_LOCUS18112</name>
</gene>
<reference evidence="2" key="1">
    <citation type="submission" date="2021-06" db="EMBL/GenBank/DDBJ databases">
        <authorList>
            <person name="Kallberg Y."/>
            <person name="Tangrot J."/>
            <person name="Rosling A."/>
        </authorList>
    </citation>
    <scope>NUCLEOTIDE SEQUENCE</scope>
    <source>
        <strain evidence="2">CL551</strain>
    </source>
</reference>
<dbReference type="PROSITE" id="PS50097">
    <property type="entry name" value="BTB"/>
    <property type="match status" value="1"/>
</dbReference>
<protein>
    <submittedName>
        <fullName evidence="2">14686_t:CDS:1</fullName>
    </submittedName>
</protein>
<feature type="non-terminal residue" evidence="2">
    <location>
        <position position="1"/>
    </location>
</feature>
<dbReference type="AlphaFoldDB" id="A0A9N9JT16"/>
<evidence type="ECO:0000313" key="2">
    <source>
        <dbReference type="EMBL" id="CAG8790652.1"/>
    </source>
</evidence>
<dbReference type="Proteomes" id="UP000789342">
    <property type="component" value="Unassembled WGS sequence"/>
</dbReference>
<dbReference type="CDD" id="cd18186">
    <property type="entry name" value="BTB_POZ_ZBTB_KLHL-like"/>
    <property type="match status" value="1"/>
</dbReference>
<dbReference type="PANTHER" id="PTHR24410:SF23">
    <property type="entry name" value="BTB DOMAIN-CONTAINING PROTEIN-RELATED"/>
    <property type="match status" value="1"/>
</dbReference>
<keyword evidence="3" id="KW-1185">Reference proteome</keyword>
<proteinExistence type="predicted"/>
<evidence type="ECO:0000313" key="3">
    <source>
        <dbReference type="Proteomes" id="UP000789342"/>
    </source>
</evidence>